<dbReference type="AlphaFoldDB" id="A0A4R2NVE7"/>
<reference evidence="2 3" key="1">
    <citation type="submission" date="2019-03" db="EMBL/GenBank/DDBJ databases">
        <title>Genomic Encyclopedia of Type Strains, Phase IV (KMG-IV): sequencing the most valuable type-strain genomes for metagenomic binning, comparative biology and taxonomic classification.</title>
        <authorList>
            <person name="Goeker M."/>
        </authorList>
    </citation>
    <scope>NUCLEOTIDE SEQUENCE [LARGE SCALE GENOMIC DNA]</scope>
    <source>
        <strain evidence="2 3">DSM 2781</strain>
    </source>
</reference>
<feature type="domain" description="Pyrrolo-quinoline quinone repeat" evidence="1">
    <location>
        <begin position="372"/>
        <end position="436"/>
    </location>
</feature>
<dbReference type="Pfam" id="PF13360">
    <property type="entry name" value="PQQ_2"/>
    <property type="match status" value="2"/>
</dbReference>
<gene>
    <name evidence="2" type="ORF">EV656_103277</name>
</gene>
<organism evidence="2 3">
    <name type="scientific">Rhodovulum adriaticum</name>
    <name type="common">Rhodopseudomonas adriatica</name>
    <dbReference type="NCBI Taxonomy" id="35804"/>
    <lineage>
        <taxon>Bacteria</taxon>
        <taxon>Pseudomonadati</taxon>
        <taxon>Pseudomonadota</taxon>
        <taxon>Alphaproteobacteria</taxon>
        <taxon>Rhodobacterales</taxon>
        <taxon>Paracoccaceae</taxon>
        <taxon>Rhodovulum</taxon>
    </lineage>
</organism>
<accession>A0A4R2NVE7</accession>
<dbReference type="InterPro" id="IPR015943">
    <property type="entry name" value="WD40/YVTN_repeat-like_dom_sf"/>
</dbReference>
<dbReference type="PANTHER" id="PTHR34512">
    <property type="entry name" value="CELL SURFACE PROTEIN"/>
    <property type="match status" value="1"/>
</dbReference>
<evidence type="ECO:0000313" key="3">
    <source>
        <dbReference type="Proteomes" id="UP000295733"/>
    </source>
</evidence>
<evidence type="ECO:0000259" key="1">
    <source>
        <dbReference type="Pfam" id="PF13360"/>
    </source>
</evidence>
<dbReference type="PROSITE" id="PS51257">
    <property type="entry name" value="PROKAR_LIPOPROTEIN"/>
    <property type="match status" value="1"/>
</dbReference>
<dbReference type="InterPro" id="IPR011047">
    <property type="entry name" value="Quinoprotein_ADH-like_sf"/>
</dbReference>
<sequence>MNLGRAIAILAAVASLAACSQKEPILPGERVGVRDALGLEAEAPETRASAAIALPGAVNRADVPQPGGNAAHQPWHAALSAQPALRWSTGIGSGNSRRFRITATPVVAGGVVYAMDARSHVTAVSTGGQALWTRDLTPEFERNQDAGGGGLAFGGGRLFATTGFGTLVALKPDTGEVLWTQRTEAPVTGAPVYSDGTVYVVSRDNRAWAVRAADGRVQWEVPGTPLRAGLIGGAAPAVAGDLAFFPLGSAELVAVRRDTGVRAWAASIAGQRRGLVYAQIDDIAADPVVVGGAVYAGNQAGRLVRLSRDTGERAWTAEEGAYGAILPVGGAVFVVSDQAQLVRLDAGSGDVVWAVDLPYFTKSKAKRRKAIHAHFGPVLAGGRLWVASDDGVLRAFSPESGAQLAQVALPGGAATRPVVAGQTLYVVSQRGTLHAFR</sequence>
<dbReference type="SMART" id="SM00564">
    <property type="entry name" value="PQQ"/>
    <property type="match status" value="6"/>
</dbReference>
<evidence type="ECO:0000313" key="2">
    <source>
        <dbReference type="EMBL" id="TCP25524.1"/>
    </source>
</evidence>
<dbReference type="SUPFAM" id="SSF50998">
    <property type="entry name" value="Quinoprotein alcohol dehydrogenase-like"/>
    <property type="match status" value="1"/>
</dbReference>
<comment type="caution">
    <text evidence="2">The sequence shown here is derived from an EMBL/GenBank/DDBJ whole genome shotgun (WGS) entry which is preliminary data.</text>
</comment>
<dbReference type="InterPro" id="IPR002372">
    <property type="entry name" value="PQQ_rpt_dom"/>
</dbReference>
<dbReference type="InterPro" id="IPR018391">
    <property type="entry name" value="PQQ_b-propeller_rpt"/>
</dbReference>
<keyword evidence="3" id="KW-1185">Reference proteome</keyword>
<proteinExistence type="predicted"/>
<dbReference type="Proteomes" id="UP000295733">
    <property type="component" value="Unassembled WGS sequence"/>
</dbReference>
<feature type="domain" description="Pyrrolo-quinoline quinone repeat" evidence="1">
    <location>
        <begin position="118"/>
        <end position="354"/>
    </location>
</feature>
<dbReference type="OrthoDB" id="5290752at2"/>
<dbReference type="RefSeq" id="WP_132601690.1">
    <property type="nucleotide sequence ID" value="NZ_NRRP01000022.1"/>
</dbReference>
<dbReference type="PANTHER" id="PTHR34512:SF30">
    <property type="entry name" value="OUTER MEMBRANE PROTEIN ASSEMBLY FACTOR BAMB"/>
    <property type="match status" value="1"/>
</dbReference>
<name>A0A4R2NVE7_RHOAD</name>
<protein>
    <submittedName>
        <fullName evidence="2">Outer membrane protein assembly factor BamB</fullName>
    </submittedName>
</protein>
<dbReference type="Gene3D" id="2.130.10.10">
    <property type="entry name" value="YVTN repeat-like/Quinoprotein amine dehydrogenase"/>
    <property type="match status" value="1"/>
</dbReference>
<dbReference type="EMBL" id="SLXL01000003">
    <property type="protein sequence ID" value="TCP25524.1"/>
    <property type="molecule type" value="Genomic_DNA"/>
</dbReference>